<dbReference type="SUPFAM" id="SSF55331">
    <property type="entry name" value="Tautomerase/MIF"/>
    <property type="match status" value="1"/>
</dbReference>
<name>A0ABY4M740_9ACTN</name>
<evidence type="ECO:0000313" key="4">
    <source>
        <dbReference type="Proteomes" id="UP000830115"/>
    </source>
</evidence>
<dbReference type="EMBL" id="CP086322">
    <property type="protein sequence ID" value="UQA93590.1"/>
    <property type="molecule type" value="Genomic_DNA"/>
</dbReference>
<keyword evidence="1" id="KW-0413">Isomerase</keyword>
<reference evidence="3" key="1">
    <citation type="submission" date="2021-10" db="EMBL/GenBank/DDBJ databases">
        <title>Streptomyces nigrumlapis sp.nov.,an antimicrobial producing actinobacterium isolated from Black Gobi rocks.</title>
        <authorList>
            <person name="Wen Y."/>
            <person name="Zhang W."/>
            <person name="Liu X.G."/>
        </authorList>
    </citation>
    <scope>NUCLEOTIDE SEQUENCE</scope>
    <source>
        <strain evidence="3">ST13-2-2</strain>
    </source>
</reference>
<keyword evidence="4" id="KW-1185">Reference proteome</keyword>
<proteinExistence type="predicted"/>
<dbReference type="InterPro" id="IPR004370">
    <property type="entry name" value="4-OT-like_dom"/>
</dbReference>
<dbReference type="Gene3D" id="3.30.429.10">
    <property type="entry name" value="Macrophage Migration Inhibitory Factor"/>
    <property type="match status" value="1"/>
</dbReference>
<evidence type="ECO:0000259" key="2">
    <source>
        <dbReference type="Pfam" id="PF01361"/>
    </source>
</evidence>
<dbReference type="InterPro" id="IPR014347">
    <property type="entry name" value="Tautomerase/MIF_sf"/>
</dbReference>
<protein>
    <submittedName>
        <fullName evidence="3">Tautomerase family protein</fullName>
    </submittedName>
</protein>
<evidence type="ECO:0000256" key="1">
    <source>
        <dbReference type="ARBA" id="ARBA00023235"/>
    </source>
</evidence>
<dbReference type="Proteomes" id="UP000830115">
    <property type="component" value="Chromosome"/>
</dbReference>
<accession>A0ABY4M740</accession>
<feature type="domain" description="4-oxalocrotonate tautomerase-like" evidence="2">
    <location>
        <begin position="2"/>
        <end position="61"/>
    </location>
</feature>
<evidence type="ECO:0000313" key="3">
    <source>
        <dbReference type="EMBL" id="UQA93590.1"/>
    </source>
</evidence>
<gene>
    <name evidence="3" type="ORF">K9S39_18575</name>
</gene>
<dbReference type="Pfam" id="PF01361">
    <property type="entry name" value="Tautomerase"/>
    <property type="match status" value="1"/>
</dbReference>
<organism evidence="3 4">
    <name type="scientific">Streptomyces halobius</name>
    <dbReference type="NCBI Taxonomy" id="2879846"/>
    <lineage>
        <taxon>Bacteria</taxon>
        <taxon>Bacillati</taxon>
        <taxon>Actinomycetota</taxon>
        <taxon>Actinomycetes</taxon>
        <taxon>Kitasatosporales</taxon>
        <taxon>Streptomycetaceae</taxon>
        <taxon>Streptomyces</taxon>
    </lineage>
</organism>
<sequence>MPVVEIKAIEGVFAHEQKRRMVERLSGALIERTGEQMRPFTHAFIADTPSAEWGVGGTAKSAEDRYGRTARITRWVPAGAAGRCWVQRGS</sequence>